<name>A0ABV2TM60_9RHOO</name>
<comment type="caution">
    <text evidence="1">The sequence shown here is derived from an EMBL/GenBank/DDBJ whole genome shotgun (WGS) entry which is preliminary data.</text>
</comment>
<organism evidence="1 2">
    <name type="scientific">Uliginosibacterium flavum</name>
    <dbReference type="NCBI Taxonomy" id="1396831"/>
    <lineage>
        <taxon>Bacteria</taxon>
        <taxon>Pseudomonadati</taxon>
        <taxon>Pseudomonadota</taxon>
        <taxon>Betaproteobacteria</taxon>
        <taxon>Rhodocyclales</taxon>
        <taxon>Zoogloeaceae</taxon>
        <taxon>Uliginosibacterium</taxon>
    </lineage>
</organism>
<dbReference type="EMBL" id="JBEWZI010000012">
    <property type="protein sequence ID" value="MET7015007.1"/>
    <property type="molecule type" value="Genomic_DNA"/>
</dbReference>
<reference evidence="1 2" key="1">
    <citation type="submission" date="2024-07" db="EMBL/GenBank/DDBJ databases">
        <title>Uliginosibacterium flavum JJ3220;KACC:17644.</title>
        <authorList>
            <person name="Kim M.K."/>
        </authorList>
    </citation>
    <scope>NUCLEOTIDE SEQUENCE [LARGE SCALE GENOMIC DNA]</scope>
    <source>
        <strain evidence="1 2">KACC:17644</strain>
    </source>
</reference>
<sequence>MPSSENLDFVPRKTSFGARLIASHDASLPSGLRRLLLLADGQRTVFTLMQMMPDRDVALDLSDLTQRGLLEDGSHPMPVPHGDRMDTSADPDLPDGWESASGFMATRARETLGVMAIDVIDALEQANDPEAARVAMSQWYRAMRGSREGREQADVDRIKAASILRGQSAS</sequence>
<dbReference type="RefSeq" id="WP_354601470.1">
    <property type="nucleotide sequence ID" value="NZ_JBEWZI010000012.1"/>
</dbReference>
<protein>
    <submittedName>
        <fullName evidence="1">Uncharacterized protein</fullName>
    </submittedName>
</protein>
<proteinExistence type="predicted"/>
<accession>A0ABV2TM60</accession>
<keyword evidence="2" id="KW-1185">Reference proteome</keyword>
<dbReference type="Proteomes" id="UP001549691">
    <property type="component" value="Unassembled WGS sequence"/>
</dbReference>
<evidence type="ECO:0000313" key="2">
    <source>
        <dbReference type="Proteomes" id="UP001549691"/>
    </source>
</evidence>
<gene>
    <name evidence="1" type="ORF">ABXR19_12460</name>
</gene>
<evidence type="ECO:0000313" key="1">
    <source>
        <dbReference type="EMBL" id="MET7015007.1"/>
    </source>
</evidence>